<evidence type="ECO:0000313" key="9">
    <source>
        <dbReference type="Proteomes" id="UP001158576"/>
    </source>
</evidence>
<dbReference type="PANTHER" id="PTHR10766">
    <property type="entry name" value="TRANSMEMBRANE 9 SUPERFAMILY PROTEIN"/>
    <property type="match status" value="1"/>
</dbReference>
<feature type="transmembrane region" description="Helical" evidence="7">
    <location>
        <begin position="570"/>
        <end position="588"/>
    </location>
</feature>
<evidence type="ECO:0000256" key="3">
    <source>
        <dbReference type="ARBA" id="ARBA00022692"/>
    </source>
</evidence>
<evidence type="ECO:0000256" key="7">
    <source>
        <dbReference type="RuleBase" id="RU363079"/>
    </source>
</evidence>
<protein>
    <recommendedName>
        <fullName evidence="7">Transmembrane 9 superfamily member</fullName>
    </recommendedName>
</protein>
<feature type="transmembrane region" description="Helical" evidence="7">
    <location>
        <begin position="530"/>
        <end position="558"/>
    </location>
</feature>
<evidence type="ECO:0000256" key="6">
    <source>
        <dbReference type="ARBA" id="ARBA00023136"/>
    </source>
</evidence>
<feature type="transmembrane region" description="Helical" evidence="7">
    <location>
        <begin position="374"/>
        <end position="399"/>
    </location>
</feature>
<dbReference type="EMBL" id="OU015568">
    <property type="protein sequence ID" value="CAG5091037.1"/>
    <property type="molecule type" value="Genomic_DNA"/>
</dbReference>
<gene>
    <name evidence="8" type="ORF">OKIOD_LOCUS4375</name>
</gene>
<organism evidence="8 9">
    <name type="scientific">Oikopleura dioica</name>
    <name type="common">Tunicate</name>
    <dbReference type="NCBI Taxonomy" id="34765"/>
    <lineage>
        <taxon>Eukaryota</taxon>
        <taxon>Metazoa</taxon>
        <taxon>Chordata</taxon>
        <taxon>Tunicata</taxon>
        <taxon>Appendicularia</taxon>
        <taxon>Copelata</taxon>
        <taxon>Oikopleuridae</taxon>
        <taxon>Oikopleura</taxon>
    </lineage>
</organism>
<evidence type="ECO:0000256" key="1">
    <source>
        <dbReference type="ARBA" id="ARBA00004141"/>
    </source>
</evidence>
<feature type="transmembrane region" description="Helical" evidence="7">
    <location>
        <begin position="278"/>
        <end position="300"/>
    </location>
</feature>
<keyword evidence="4" id="KW-0732">Signal</keyword>
<evidence type="ECO:0000313" key="8">
    <source>
        <dbReference type="EMBL" id="CAG5091037.1"/>
    </source>
</evidence>
<feature type="transmembrane region" description="Helical" evidence="7">
    <location>
        <begin position="447"/>
        <end position="470"/>
    </location>
</feature>
<comment type="subcellular location">
    <subcellularLocation>
        <location evidence="1">Membrane</location>
        <topology evidence="1">Multi-pass membrane protein</topology>
    </subcellularLocation>
</comment>
<reference evidence="8 9" key="1">
    <citation type="submission" date="2021-04" db="EMBL/GenBank/DDBJ databases">
        <authorList>
            <person name="Bliznina A."/>
        </authorList>
    </citation>
    <scope>NUCLEOTIDE SEQUENCE [LARGE SCALE GENOMIC DNA]</scope>
</reference>
<feature type="transmembrane region" description="Helical" evidence="7">
    <location>
        <begin position="411"/>
        <end position="435"/>
    </location>
</feature>
<keyword evidence="3 7" id="KW-0812">Transmembrane</keyword>
<evidence type="ECO:0000256" key="5">
    <source>
        <dbReference type="ARBA" id="ARBA00022989"/>
    </source>
</evidence>
<evidence type="ECO:0000256" key="2">
    <source>
        <dbReference type="ARBA" id="ARBA00005227"/>
    </source>
</evidence>
<dbReference type="PANTHER" id="PTHR10766:SF111">
    <property type="entry name" value="TRANSMEMBRANE 9 SUPERFAMILY MEMBER 2"/>
    <property type="match status" value="1"/>
</dbReference>
<name>A0ABN7S2E1_OIKDI</name>
<proteinExistence type="inferred from homology"/>
<feature type="transmembrane region" description="Helical" evidence="7">
    <location>
        <begin position="600"/>
        <end position="630"/>
    </location>
</feature>
<dbReference type="Pfam" id="PF02990">
    <property type="entry name" value="EMP70"/>
    <property type="match status" value="1"/>
</dbReference>
<dbReference type="Proteomes" id="UP001158576">
    <property type="component" value="Chromosome PAR"/>
</dbReference>
<dbReference type="InterPro" id="IPR004240">
    <property type="entry name" value="EMP70"/>
</dbReference>
<keyword evidence="5 7" id="KW-1133">Transmembrane helix</keyword>
<comment type="similarity">
    <text evidence="2 7">Belongs to the nonaspanin (TM9SF) (TC 9.A.2) family.</text>
</comment>
<feature type="transmembrane region" description="Helical" evidence="7">
    <location>
        <begin position="341"/>
        <end position="368"/>
    </location>
</feature>
<evidence type="ECO:0000256" key="4">
    <source>
        <dbReference type="ARBA" id="ARBA00022729"/>
    </source>
</evidence>
<feature type="transmembrane region" description="Helical" evidence="7">
    <location>
        <begin position="501"/>
        <end position="524"/>
    </location>
</feature>
<keyword evidence="6 7" id="KW-0472">Membrane</keyword>
<sequence>MRRLAIVFGVAVGFYLPGLAPVSFCRKGEEEEGCKSQIELFVNRLTSSESVIPFEYSAFDFCTASKDKKSPSENLGQVLFGERIRPSPYNIVFGEEKQCEVLCEKNYKADDDKIKFLKHGMMFSYEQHWIIDNMPVTWCYDTEGQNRFCTPGFPMGCYVTQKGEKKDACIISEHYNQASTFYLFNHVDITIYYHSGEVGGFLGSRLVQARVVPHSYDHSDGVNCDPASAKPAAIPGKVNSDINIKYTYSITFQENNQVKWASRWDYILDSMPHTNIQWFSIMNSLVIVIFLSGMVAMVTVRSLRKDIARYNAAENSEEAQEEFGWKLVHGDVFRPPKAGMLLSVLAGVGLQVFIMVFIVLFIACLGFLSPANRGAFGTTAVVVFILLGSPAGYTSARIYKSFGGEKWKTNVLMTAFLVSGVVFGIFFVMNLILWGEGSSAAVPFTTILAIMFLWVGITTPMCFLGAYYGYKKRPIEHPVRTNPIPRHVPEQVFYTRPIPGVVMGGILPFGCIFIQLFFILNSLWSHQIYYMFGFLLLVAIILIVTCSETTILLCYFHLAAEDYNWWWRSFMTSGFTAFYFFIYAAHYYSSKLTLDKFASVILYFGYTSIMTLFVFLFTGSIGFFACYWFVRKIYGAVKVD</sequence>
<keyword evidence="9" id="KW-1185">Reference proteome</keyword>
<accession>A0ABN7S2E1</accession>